<accession>Q84TQ8</accession>
<dbReference type="InterPro" id="IPR002182">
    <property type="entry name" value="NB-ARC"/>
</dbReference>
<dbReference type="GO" id="GO:0006952">
    <property type="term" value="P:defense response"/>
    <property type="evidence" value="ECO:0007669"/>
    <property type="project" value="UniProtKB-KW"/>
</dbReference>
<dbReference type="Gene3D" id="1.20.5.4130">
    <property type="match status" value="1"/>
</dbReference>
<proteinExistence type="predicted"/>
<dbReference type="EMBL" id="AY237123">
    <property type="protein sequence ID" value="AAO62732.1"/>
    <property type="molecule type" value="Genomic_DNA"/>
</dbReference>
<dbReference type="Gene3D" id="1.10.8.430">
    <property type="entry name" value="Helical domain of apoptotic protease-activating factors"/>
    <property type="match status" value="1"/>
</dbReference>
<evidence type="ECO:0000313" key="7">
    <source>
        <dbReference type="EMBL" id="AAO62732.1"/>
    </source>
</evidence>
<keyword evidence="4" id="KW-0067">ATP-binding</keyword>
<dbReference type="FunFam" id="3.40.50.300:FF:001091">
    <property type="entry name" value="Probable disease resistance protein At1g61300"/>
    <property type="match status" value="1"/>
</dbReference>
<dbReference type="GO" id="GO:0043531">
    <property type="term" value="F:ADP binding"/>
    <property type="evidence" value="ECO:0007669"/>
    <property type="project" value="InterPro"/>
</dbReference>
<reference evidence="7" key="2">
    <citation type="journal article" date="2005" name="Theor. Appl. Genet.">
        <title>Distinct post-transcriptional modifications result into seven alternative transcripts of the CC-NBS-LRR gene JA1tr of Phaseolus vulgaris.</title>
        <authorList>
            <person name="Ferrier-Cana E."/>
            <person name="Macadre C."/>
            <person name="Sevignac M."/>
            <person name="David P."/>
            <person name="Langin T."/>
            <person name="Geffroy V."/>
        </authorList>
    </citation>
    <scope>NUCLEOTIDE SEQUENCE</scope>
</reference>
<keyword evidence="1" id="KW-0677">Repeat</keyword>
<dbReference type="Pfam" id="PF00931">
    <property type="entry name" value="NB-ARC"/>
    <property type="match status" value="1"/>
</dbReference>
<dbReference type="Gene3D" id="3.40.50.300">
    <property type="entry name" value="P-loop containing nucleotide triphosphate hydrolases"/>
    <property type="match status" value="1"/>
</dbReference>
<sequence>MAAELVGGALLSAFLQVAFDRLASPQIVDFFRGRKLDEKLLSNLKTMLHSINALADDAELKQFTDPHVKAWLFDVKEAIFDAEDLLGEIDYELTRCQVEAQSQPQTFTSKVSNFFNSTSFNKKIESEMKEVLRRLEYLANQKDALGLKKGTYSDDNDRSGSRMSQKLPSSSLVVESVIYGRDADKDIIINWLTSETDNPNHPCILSIVGMGGLGKTTLAQHVFSDPKIEDAKFDIKAWVCVSDHFHVLTVTRTILEAITNQKDDSENLQMVHKKLKEKLLGKRFLLVLDDVWNERPAEWEAVRTPLSYGAPGSRILVTTRSEKVASSMRSEVHLLKQLGEDECRKVFENHALKDGDIELNDEFMKVGRRIVEKCKGLPLALKTIGCLLSTNSSISDWKNILESEIWELPKEHSEIIPALFLSYHHLPSHLKRYKSEKDANAFWRIEESSRIG</sequence>
<organism evidence="7">
    <name type="scientific">Phaseolus vulgaris</name>
    <name type="common">Kidney bean</name>
    <name type="synonym">French bean</name>
    <dbReference type="NCBI Taxonomy" id="3885"/>
    <lineage>
        <taxon>Eukaryota</taxon>
        <taxon>Viridiplantae</taxon>
        <taxon>Streptophyta</taxon>
        <taxon>Embryophyta</taxon>
        <taxon>Tracheophyta</taxon>
        <taxon>Spermatophyta</taxon>
        <taxon>Magnoliopsida</taxon>
        <taxon>eudicotyledons</taxon>
        <taxon>Gunneridae</taxon>
        <taxon>Pentapetalae</taxon>
        <taxon>rosids</taxon>
        <taxon>fabids</taxon>
        <taxon>Fabales</taxon>
        <taxon>Fabaceae</taxon>
        <taxon>Papilionoideae</taxon>
        <taxon>50 kb inversion clade</taxon>
        <taxon>NPAAA clade</taxon>
        <taxon>indigoferoid/millettioid clade</taxon>
        <taxon>Phaseoleae</taxon>
        <taxon>Phaseolus</taxon>
    </lineage>
</organism>
<evidence type="ECO:0000259" key="5">
    <source>
        <dbReference type="Pfam" id="PF00931"/>
    </source>
</evidence>
<keyword evidence="2" id="KW-0547">Nucleotide-binding</keyword>
<evidence type="ECO:0000256" key="2">
    <source>
        <dbReference type="ARBA" id="ARBA00022741"/>
    </source>
</evidence>
<dbReference type="AlphaFoldDB" id="Q84TQ8"/>
<keyword evidence="3" id="KW-0611">Plant defense</keyword>
<evidence type="ECO:0000256" key="3">
    <source>
        <dbReference type="ARBA" id="ARBA00022821"/>
    </source>
</evidence>
<gene>
    <name evidence="7" type="primary">JA1tr</name>
</gene>
<dbReference type="InterPro" id="IPR042197">
    <property type="entry name" value="Apaf_helical"/>
</dbReference>
<dbReference type="PANTHER" id="PTHR36766">
    <property type="entry name" value="PLANT BROAD-SPECTRUM MILDEW RESISTANCE PROTEIN RPW8"/>
    <property type="match status" value="1"/>
</dbReference>
<dbReference type="Pfam" id="PF18052">
    <property type="entry name" value="Rx_N"/>
    <property type="match status" value="1"/>
</dbReference>
<feature type="domain" description="NB-ARC" evidence="5">
    <location>
        <begin position="183"/>
        <end position="353"/>
    </location>
</feature>
<dbReference type="InterPro" id="IPR027417">
    <property type="entry name" value="P-loop_NTPase"/>
</dbReference>
<dbReference type="SUPFAM" id="SSF52540">
    <property type="entry name" value="P-loop containing nucleoside triphosphate hydrolases"/>
    <property type="match status" value="1"/>
</dbReference>
<dbReference type="PANTHER" id="PTHR36766:SF40">
    <property type="entry name" value="DISEASE RESISTANCE PROTEIN RGA3"/>
    <property type="match status" value="1"/>
</dbReference>
<evidence type="ECO:0000256" key="1">
    <source>
        <dbReference type="ARBA" id="ARBA00022737"/>
    </source>
</evidence>
<dbReference type="GO" id="GO:0005524">
    <property type="term" value="F:ATP binding"/>
    <property type="evidence" value="ECO:0007669"/>
    <property type="project" value="UniProtKB-KW"/>
</dbReference>
<dbReference type="InterPro" id="IPR041118">
    <property type="entry name" value="Rx_N"/>
</dbReference>
<name>Q84TQ8_PHAVU</name>
<reference evidence="7" key="1">
    <citation type="submission" date="2003-02" db="EMBL/GenBank/DDBJ databases">
        <authorList>
            <person name="Ferrier Cana E."/>
            <person name="Geffroy V."/>
            <person name="Macadre C."/>
            <person name="Sevignac M."/>
            <person name="Langin T."/>
        </authorList>
    </citation>
    <scope>NUCLEOTIDE SEQUENCE</scope>
</reference>
<protein>
    <submittedName>
        <fullName evidence="7">Truncated NBS-LRR resistance-like protein isoforms JA68, JA76, and JA80</fullName>
    </submittedName>
</protein>
<feature type="domain" description="Disease resistance N-terminal" evidence="6">
    <location>
        <begin position="11"/>
        <end position="103"/>
    </location>
</feature>
<evidence type="ECO:0000256" key="4">
    <source>
        <dbReference type="ARBA" id="ARBA00022840"/>
    </source>
</evidence>
<evidence type="ECO:0000259" key="6">
    <source>
        <dbReference type="Pfam" id="PF18052"/>
    </source>
</evidence>
<dbReference type="PRINTS" id="PR00364">
    <property type="entry name" value="DISEASERSIST"/>
</dbReference>